<dbReference type="VEuPathDB" id="VectorBase:CQUJHB011773"/>
<dbReference type="KEGG" id="cqu:CpipJ_CPIJ002385"/>
<keyword evidence="5" id="KW-1185">Reference proteome</keyword>
<protein>
    <submittedName>
        <fullName evidence="3 4">26S protease regulatory subunit 6a</fullName>
    </submittedName>
</protein>
<reference evidence="3" key="1">
    <citation type="submission" date="2007-03" db="EMBL/GenBank/DDBJ databases">
        <title>Annotation of Culex pipiens quinquefasciatus.</title>
        <authorList>
            <consortium name="The Broad Institute Genome Sequencing Platform"/>
            <person name="Atkinson P.W."/>
            <person name="Hemingway J."/>
            <person name="Christensen B.M."/>
            <person name="Higgs S."/>
            <person name="Kodira C."/>
            <person name="Hannick L."/>
            <person name="Megy K."/>
            <person name="O'Leary S."/>
            <person name="Pearson M."/>
            <person name="Haas B.J."/>
            <person name="Mauceli E."/>
            <person name="Wortman J.R."/>
            <person name="Lee N.H."/>
            <person name="Guigo R."/>
            <person name="Stanke M."/>
            <person name="Alvarado L."/>
            <person name="Amedeo P."/>
            <person name="Antoine C.H."/>
            <person name="Arensburger P."/>
            <person name="Bidwell S.L."/>
            <person name="Crawford M."/>
            <person name="Camaro F."/>
            <person name="Devon K."/>
            <person name="Engels R."/>
            <person name="Hammond M."/>
            <person name="Howarth C."/>
            <person name="Koehrsen M."/>
            <person name="Lawson D."/>
            <person name="Montgomery P."/>
            <person name="Nene V."/>
            <person name="Nusbaum C."/>
            <person name="Puiu D."/>
            <person name="Romero-Severson J."/>
            <person name="Severson D.W."/>
            <person name="Shumway M."/>
            <person name="Sisk P."/>
            <person name="Stolte C."/>
            <person name="Zeng Q."/>
            <person name="Eisenstadt E."/>
            <person name="Fraser-Liggett C."/>
            <person name="Strausberg R."/>
            <person name="Galagan J."/>
            <person name="Birren B."/>
            <person name="Collins F.H."/>
        </authorList>
    </citation>
    <scope>NUCLEOTIDE SEQUENCE [LARGE SCALE GENOMIC DNA]</scope>
    <source>
        <strain evidence="3">JHB</strain>
    </source>
</reference>
<dbReference type="AlphaFoldDB" id="B0W5Z5"/>
<evidence type="ECO:0000256" key="1">
    <source>
        <dbReference type="ARBA" id="ARBA00022741"/>
    </source>
</evidence>
<dbReference type="GO" id="GO:0005524">
    <property type="term" value="F:ATP binding"/>
    <property type="evidence" value="ECO:0007669"/>
    <property type="project" value="UniProtKB-KW"/>
</dbReference>
<dbReference type="SUPFAM" id="SSF52540">
    <property type="entry name" value="P-loop containing nucleoside triphosphate hydrolases"/>
    <property type="match status" value="1"/>
</dbReference>
<gene>
    <name evidence="4" type="primary">6033707</name>
    <name evidence="3" type="ORF">CpipJ_CPIJ002385</name>
</gene>
<name>B0W5Z5_CULQU</name>
<dbReference type="VEuPathDB" id="VectorBase:CQUJHB007277"/>
<reference evidence="4" key="2">
    <citation type="submission" date="2020-05" db="UniProtKB">
        <authorList>
            <consortium name="EnsemblMetazoa"/>
        </authorList>
    </citation>
    <scope>IDENTIFICATION</scope>
    <source>
        <strain evidence="4">JHB</strain>
    </source>
</reference>
<keyword evidence="3" id="KW-0378">Hydrolase</keyword>
<dbReference type="eggNOG" id="KOG0652">
    <property type="taxonomic scope" value="Eukaryota"/>
</dbReference>
<dbReference type="GO" id="GO:0008233">
    <property type="term" value="F:peptidase activity"/>
    <property type="evidence" value="ECO:0007669"/>
    <property type="project" value="UniProtKB-KW"/>
</dbReference>
<evidence type="ECO:0000313" key="3">
    <source>
        <dbReference type="EMBL" id="EDS35982.1"/>
    </source>
</evidence>
<accession>B0W5Z5</accession>
<keyword evidence="2" id="KW-0067">ATP-binding</keyword>
<keyword evidence="3" id="KW-0645">Protease</keyword>
<evidence type="ECO:0000256" key="2">
    <source>
        <dbReference type="ARBA" id="ARBA00022840"/>
    </source>
</evidence>
<dbReference type="InterPro" id="IPR027417">
    <property type="entry name" value="P-loop_NTPase"/>
</dbReference>
<sequence>MALAASYACRNIPSNVEQMCRDVYSYLSASPLRTSRFDEIQVLLDYKPAKMLHPSATRWLSLEAESWTGRDTKIPQETEDDRAVVVLDYQRKGKRPVIKTTTRQTYFLLVIGLVDPEKLKPGDESEQGLVRRDGGGRTATEHYSDIGGLDKQIQELIQAVVLPMKHKDMFKNLRIHPPKGSTFLKLAGPQLVQMFIGDSFKLVRDAFIHGIFTD</sequence>
<dbReference type="EMBL" id="DS231845">
    <property type="protein sequence ID" value="EDS35982.1"/>
    <property type="molecule type" value="Genomic_DNA"/>
</dbReference>
<organism>
    <name type="scientific">Culex quinquefasciatus</name>
    <name type="common">Southern house mosquito</name>
    <name type="synonym">Culex pungens</name>
    <dbReference type="NCBI Taxonomy" id="7176"/>
    <lineage>
        <taxon>Eukaryota</taxon>
        <taxon>Metazoa</taxon>
        <taxon>Ecdysozoa</taxon>
        <taxon>Arthropoda</taxon>
        <taxon>Hexapoda</taxon>
        <taxon>Insecta</taxon>
        <taxon>Pterygota</taxon>
        <taxon>Neoptera</taxon>
        <taxon>Endopterygota</taxon>
        <taxon>Diptera</taxon>
        <taxon>Nematocera</taxon>
        <taxon>Culicoidea</taxon>
        <taxon>Culicidae</taxon>
        <taxon>Culicinae</taxon>
        <taxon>Culicini</taxon>
        <taxon>Culex</taxon>
        <taxon>Culex</taxon>
    </lineage>
</organism>
<dbReference type="HOGENOM" id="CLU_1290101_0_0_1"/>
<dbReference type="VEuPathDB" id="VectorBase:CPIJ002385"/>
<dbReference type="PANTHER" id="PTHR23073">
    <property type="entry name" value="26S PROTEASOME REGULATORY SUBUNIT"/>
    <property type="match status" value="1"/>
</dbReference>
<dbReference type="Proteomes" id="UP000002320">
    <property type="component" value="Unassembled WGS sequence"/>
</dbReference>
<proteinExistence type="predicted"/>
<evidence type="ECO:0000313" key="4">
    <source>
        <dbReference type="EnsemblMetazoa" id="CPIJ002385-PA"/>
    </source>
</evidence>
<keyword evidence="1" id="KW-0547">Nucleotide-binding</keyword>
<dbReference type="InParanoid" id="B0W5Z5"/>
<dbReference type="InterPro" id="IPR050221">
    <property type="entry name" value="26S_Proteasome_ATPase"/>
</dbReference>
<evidence type="ECO:0000313" key="5">
    <source>
        <dbReference type="Proteomes" id="UP000002320"/>
    </source>
</evidence>
<dbReference type="Gene3D" id="3.40.50.300">
    <property type="entry name" value="P-loop containing nucleotide triphosphate hydrolases"/>
    <property type="match status" value="1"/>
</dbReference>
<dbReference type="STRING" id="7176.B0W5Z5"/>
<dbReference type="GO" id="GO:0006508">
    <property type="term" value="P:proteolysis"/>
    <property type="evidence" value="ECO:0007669"/>
    <property type="project" value="UniProtKB-KW"/>
</dbReference>
<dbReference type="EnsemblMetazoa" id="CPIJ002385-RA">
    <property type="protein sequence ID" value="CPIJ002385-PA"/>
    <property type="gene ID" value="CPIJ002385"/>
</dbReference>
<dbReference type="OrthoDB" id="1937997at2759"/>